<evidence type="ECO:0008006" key="7">
    <source>
        <dbReference type="Google" id="ProtNLM"/>
    </source>
</evidence>
<feature type="domain" description="Rad26-like helical repeats" evidence="2">
    <location>
        <begin position="449"/>
        <end position="682"/>
    </location>
</feature>
<feature type="region of interest" description="Disordered" evidence="1">
    <location>
        <begin position="59"/>
        <end position="140"/>
    </location>
</feature>
<evidence type="ECO:0000313" key="6">
    <source>
        <dbReference type="Proteomes" id="UP000193689"/>
    </source>
</evidence>
<accession>A0A1Y2EG91</accession>
<dbReference type="OrthoDB" id="5245063at2759"/>
<dbReference type="RefSeq" id="XP_040720387.1">
    <property type="nucleotide sequence ID" value="XM_040855309.1"/>
</dbReference>
<feature type="domain" description="Rad26-like N-terminal" evidence="4">
    <location>
        <begin position="341"/>
        <end position="389"/>
    </location>
</feature>
<feature type="compositionally biased region" description="Low complexity" evidence="1">
    <location>
        <begin position="103"/>
        <end position="113"/>
    </location>
</feature>
<feature type="domain" description="Rad26-like C-terminal" evidence="3">
    <location>
        <begin position="692"/>
        <end position="752"/>
    </location>
</feature>
<dbReference type="InParanoid" id="A0A1Y2EG91"/>
<dbReference type="AlphaFoldDB" id="A0A1Y2EG91"/>
<sequence length="756" mass="83469">MDTFSDDGFDELNANALQELESQAIQFTQAQKKYELSQEELDCDFEDDDLDDAVVHDELRGGGKSVLPPEKPAELPSRILPQQASRPQHNGWGPVPIPASHFRPSQSPRYSQIRPPPPLPRPAPRYQPSQVQQRPLEPPNRDQELLLAQIQELQSRLNTKDGEIQIVRKRLEKDRQDHDRELQTIRKQTAEQLAKNERLVEAAKVAERTAATELEFTKRDLKDELDRAKRREKDGGTPKRNAAAKTWGVSDGFEDVEMAGSPSKGNRGKPPGAVASVVSEPPARLTRTPTKGKRKRPAVDSPVMALETTEDVLMLDDVGTAEEIAQSYSIGASLKSLPFDFLRVILNHSTAYGRPLTFEYLASFALPSTPGQSLASLLFHRLAVIGDPSDPMRIPIEFCEAIIALLHKCHEEGCLEPITELISLVSFTLQLNTVAIVPHIAQSLLAIGQDIAFEVAIPRFHNHDLSKYNHANGKNWAAHISTTGILSVLYLTALGCAISSPVGGALSPPIVDYWSSVHLEYVLINLSHNQLLPDFLAMLKLLCTSVFEETVGSITHKNKTAEEVASPVIDRVSIYLIETPKWDISKEELQGVRSTILRTLAAFAKSKVGMSQLKGHDSAVPRLAIFLYHLIDDLYDGETKTMYAFSPTIHPEEAGEAQAQATPTDELRTLISHTMLLLHTIITDKSDETPVNLQSKLAKITGGTQKYLLSLARLNFADSEEDLLGVNEETADLAHELLELAVTEEDGAELGVFFGG</sequence>
<dbReference type="Pfam" id="PF21048">
    <property type="entry name" value="Rad26-like_N"/>
    <property type="match status" value="1"/>
</dbReference>
<dbReference type="InterPro" id="IPR022093">
    <property type="entry name" value="Rad26-like_helical"/>
</dbReference>
<reference evidence="5 6" key="1">
    <citation type="submission" date="2016-07" db="EMBL/GenBank/DDBJ databases">
        <title>Pervasive Adenine N6-methylation of Active Genes in Fungi.</title>
        <authorList>
            <consortium name="DOE Joint Genome Institute"/>
            <person name="Mondo S.J."/>
            <person name="Dannebaum R.O."/>
            <person name="Kuo R.C."/>
            <person name="Labutti K."/>
            <person name="Haridas S."/>
            <person name="Kuo A."/>
            <person name="Salamov A."/>
            <person name="Ahrendt S.R."/>
            <person name="Lipzen A."/>
            <person name="Sullivan W."/>
            <person name="Andreopoulos W.B."/>
            <person name="Clum A."/>
            <person name="Lindquist E."/>
            <person name="Daum C."/>
            <person name="Ramamoorthy G.K."/>
            <person name="Gryganskyi A."/>
            <person name="Culley D."/>
            <person name="Magnuson J.K."/>
            <person name="James T.Y."/>
            <person name="O'Malley M.A."/>
            <person name="Stajich J.E."/>
            <person name="Spatafora J.W."/>
            <person name="Visel A."/>
            <person name="Grigoriev I.V."/>
        </authorList>
    </citation>
    <scope>NUCLEOTIDE SEQUENCE [LARGE SCALE GENOMIC DNA]</scope>
    <source>
        <strain evidence="5 6">CBS 129021</strain>
    </source>
</reference>
<dbReference type="Pfam" id="PF12331">
    <property type="entry name" value="Rad26-like_helical_rpts"/>
    <property type="match status" value="1"/>
</dbReference>
<organism evidence="5 6">
    <name type="scientific">Pseudomassariella vexata</name>
    <dbReference type="NCBI Taxonomy" id="1141098"/>
    <lineage>
        <taxon>Eukaryota</taxon>
        <taxon>Fungi</taxon>
        <taxon>Dikarya</taxon>
        <taxon>Ascomycota</taxon>
        <taxon>Pezizomycotina</taxon>
        <taxon>Sordariomycetes</taxon>
        <taxon>Xylariomycetidae</taxon>
        <taxon>Amphisphaeriales</taxon>
        <taxon>Pseudomassariaceae</taxon>
        <taxon>Pseudomassariella</taxon>
    </lineage>
</organism>
<dbReference type="EMBL" id="MCFJ01000002">
    <property type="protein sequence ID" value="ORY70437.1"/>
    <property type="molecule type" value="Genomic_DNA"/>
</dbReference>
<dbReference type="GeneID" id="63771521"/>
<evidence type="ECO:0000256" key="1">
    <source>
        <dbReference type="SAM" id="MobiDB-lite"/>
    </source>
</evidence>
<name>A0A1Y2EG91_9PEZI</name>
<feature type="compositionally biased region" description="Pro residues" evidence="1">
    <location>
        <begin position="114"/>
        <end position="125"/>
    </location>
</feature>
<dbReference type="InterPro" id="IPR048380">
    <property type="entry name" value="Rad26-like_N"/>
</dbReference>
<comment type="caution">
    <text evidence="5">The sequence shown here is derived from an EMBL/GenBank/DDBJ whole genome shotgun (WGS) entry which is preliminary data.</text>
</comment>
<protein>
    <recommendedName>
        <fullName evidence="7">DNA repair protein Rad26</fullName>
    </recommendedName>
</protein>
<keyword evidence="6" id="KW-1185">Reference proteome</keyword>
<gene>
    <name evidence="5" type="ORF">BCR38DRAFT_334381</name>
</gene>
<evidence type="ECO:0000259" key="4">
    <source>
        <dbReference type="Pfam" id="PF21048"/>
    </source>
</evidence>
<dbReference type="STRING" id="1141098.A0A1Y2EG91"/>
<proteinExistence type="predicted"/>
<evidence type="ECO:0000259" key="2">
    <source>
        <dbReference type="Pfam" id="PF12331"/>
    </source>
</evidence>
<evidence type="ECO:0000259" key="3">
    <source>
        <dbReference type="Pfam" id="PF21046"/>
    </source>
</evidence>
<evidence type="ECO:0000313" key="5">
    <source>
        <dbReference type="EMBL" id="ORY70437.1"/>
    </source>
</evidence>
<feature type="compositionally biased region" description="Basic and acidic residues" evidence="1">
    <location>
        <begin position="227"/>
        <end position="237"/>
    </location>
</feature>
<dbReference type="Pfam" id="PF21046">
    <property type="entry name" value="Rad26-like_C"/>
    <property type="match status" value="1"/>
</dbReference>
<dbReference type="InterPro" id="IPR048379">
    <property type="entry name" value="Rad26-like_C"/>
</dbReference>
<feature type="region of interest" description="Disordered" evidence="1">
    <location>
        <begin position="227"/>
        <end position="300"/>
    </location>
</feature>
<dbReference type="Proteomes" id="UP000193689">
    <property type="component" value="Unassembled WGS sequence"/>
</dbReference>